<organism evidence="2 3">
    <name type="scientific">Trichonephila clavata</name>
    <name type="common">Joro spider</name>
    <name type="synonym">Nephila clavata</name>
    <dbReference type="NCBI Taxonomy" id="2740835"/>
    <lineage>
        <taxon>Eukaryota</taxon>
        <taxon>Metazoa</taxon>
        <taxon>Ecdysozoa</taxon>
        <taxon>Arthropoda</taxon>
        <taxon>Chelicerata</taxon>
        <taxon>Arachnida</taxon>
        <taxon>Araneae</taxon>
        <taxon>Araneomorphae</taxon>
        <taxon>Entelegynae</taxon>
        <taxon>Araneoidea</taxon>
        <taxon>Nephilidae</taxon>
        <taxon>Trichonephila</taxon>
    </lineage>
</organism>
<gene>
    <name evidence="2" type="ORF">TNCT_508751</name>
</gene>
<evidence type="ECO:0000313" key="3">
    <source>
        <dbReference type="Proteomes" id="UP000887116"/>
    </source>
</evidence>
<evidence type="ECO:0000256" key="1">
    <source>
        <dbReference type="SAM" id="MobiDB-lite"/>
    </source>
</evidence>
<dbReference type="AlphaFoldDB" id="A0A8X6HM01"/>
<proteinExistence type="predicted"/>
<dbReference type="Proteomes" id="UP000887116">
    <property type="component" value="Unassembled WGS sequence"/>
</dbReference>
<accession>A0A8X6HM01</accession>
<reference evidence="2" key="1">
    <citation type="submission" date="2020-07" db="EMBL/GenBank/DDBJ databases">
        <title>Multicomponent nature underlies the extraordinary mechanical properties of spider dragline silk.</title>
        <authorList>
            <person name="Kono N."/>
            <person name="Nakamura H."/>
            <person name="Mori M."/>
            <person name="Yoshida Y."/>
            <person name="Ohtoshi R."/>
            <person name="Malay A.D."/>
            <person name="Moran D.A.P."/>
            <person name="Tomita M."/>
            <person name="Numata K."/>
            <person name="Arakawa K."/>
        </authorList>
    </citation>
    <scope>NUCLEOTIDE SEQUENCE</scope>
</reference>
<evidence type="ECO:0000313" key="2">
    <source>
        <dbReference type="EMBL" id="GFR26372.1"/>
    </source>
</evidence>
<sequence length="89" mass="9940">MSNVSKTKNDEKQGKTKTQKSFSHNPVTSHNKANVKFTGDVQLPKVAAANKSRLYRTLYKSHAVSWSGSEIRMTSDRTVGTECWAPVKK</sequence>
<feature type="compositionally biased region" description="Polar residues" evidence="1">
    <location>
        <begin position="19"/>
        <end position="32"/>
    </location>
</feature>
<keyword evidence="3" id="KW-1185">Reference proteome</keyword>
<dbReference type="EMBL" id="BMAO01028653">
    <property type="protein sequence ID" value="GFR26372.1"/>
    <property type="molecule type" value="Genomic_DNA"/>
</dbReference>
<name>A0A8X6HM01_TRICU</name>
<protein>
    <submittedName>
        <fullName evidence="2">Uncharacterized protein</fullName>
    </submittedName>
</protein>
<feature type="region of interest" description="Disordered" evidence="1">
    <location>
        <begin position="1"/>
        <end position="36"/>
    </location>
</feature>
<comment type="caution">
    <text evidence="2">The sequence shown here is derived from an EMBL/GenBank/DDBJ whole genome shotgun (WGS) entry which is preliminary data.</text>
</comment>